<reference evidence="1" key="3">
    <citation type="submission" date="2020-02" db="EMBL/GenBank/DDBJ databases">
        <authorList>
            <person name="Sarangi A.N."/>
            <person name="Ghosh S."/>
            <person name="Mukherjee M."/>
            <person name="Tripathy S."/>
        </authorList>
    </citation>
    <scope>NUCLEOTIDE SEQUENCE</scope>
    <source>
        <strain evidence="1">BDU141951</strain>
    </source>
</reference>
<protein>
    <submittedName>
        <fullName evidence="1">Uncharacterized protein</fullName>
    </submittedName>
</protein>
<sequence length="264" mass="29139">MALQKFSLDVVQKVQQYIQSQLTLPASEQQPVSDMNERAMAIEAMAPESLDALGDLFRVGGFGDDEGVAPNAEGRWFISTINPAAALGKLPGLELKNKVRLVTYLQRQSTGGMGVTWALPELMSTTAELEAAIEAAGDRAIPPHPKGALGNVMDGVTGDRSPASYLEASILLREFKEFGRSGQNCRWSHHRLITAAPNKPWKWRTQKPLTNLAPKVQIKDEKMVMVEFFSCRVVPPIALFRHLDQYVAKSYRPKTNDQVVALLP</sequence>
<evidence type="ECO:0000313" key="1">
    <source>
        <dbReference type="EMBL" id="NEV65660.1"/>
    </source>
</evidence>
<organism evidence="1">
    <name type="scientific">Lyngbya confervoides BDU141951</name>
    <dbReference type="NCBI Taxonomy" id="1574623"/>
    <lineage>
        <taxon>Bacteria</taxon>
        <taxon>Bacillati</taxon>
        <taxon>Cyanobacteriota</taxon>
        <taxon>Cyanophyceae</taxon>
        <taxon>Oscillatoriophycideae</taxon>
        <taxon>Oscillatoriales</taxon>
        <taxon>Microcoleaceae</taxon>
        <taxon>Lyngbya</taxon>
    </lineage>
</organism>
<reference evidence="1" key="2">
    <citation type="journal article" date="2015" name="Genome Announc.">
        <title>Draft Genome Sequence of Filamentous Marine Cyanobacterium Lyngbya confervoides Strain BDU141951.</title>
        <authorList>
            <person name="Chandrababunaidu M.M."/>
            <person name="Sen D."/>
            <person name="Tripathy S."/>
        </authorList>
    </citation>
    <scope>NUCLEOTIDE SEQUENCE</scope>
    <source>
        <strain evidence="1">BDU141951</strain>
    </source>
</reference>
<comment type="caution">
    <text evidence="1">The sequence shown here is derived from an EMBL/GenBank/DDBJ whole genome shotgun (WGS) entry which is preliminary data.</text>
</comment>
<reference evidence="1" key="1">
    <citation type="submission" date="2014-11" db="EMBL/GenBank/DDBJ databases">
        <authorList>
            <person name="Malar M.C."/>
            <person name="Sen D."/>
            <person name="Tripathy S."/>
        </authorList>
    </citation>
    <scope>NUCLEOTIDE SEQUENCE</scope>
    <source>
        <strain evidence="1">BDU141951</strain>
    </source>
</reference>
<dbReference type="EMBL" id="JTHE02000002">
    <property type="protein sequence ID" value="NEV65660.1"/>
    <property type="molecule type" value="Genomic_DNA"/>
</dbReference>
<proteinExistence type="predicted"/>
<accession>A0A0C1VDQ9</accession>
<name>A0A0C1VDQ9_9CYAN</name>
<dbReference type="AlphaFoldDB" id="A0A0C1VDQ9"/>
<gene>
    <name evidence="1" type="ORF">QQ91_000830</name>
</gene>